<feature type="region of interest" description="Disordered" evidence="7">
    <location>
        <begin position="602"/>
        <end position="626"/>
    </location>
</feature>
<evidence type="ECO:0000313" key="11">
    <source>
        <dbReference type="EMBL" id="MBB2195474.1"/>
    </source>
</evidence>
<dbReference type="EMBL" id="JABEQO010000030">
    <property type="protein sequence ID" value="MBB2166360.1"/>
    <property type="molecule type" value="Genomic_DNA"/>
</dbReference>
<evidence type="ECO:0000256" key="4">
    <source>
        <dbReference type="ARBA" id="ARBA00032284"/>
    </source>
</evidence>
<comment type="function">
    <text evidence="6">This enzyme catalyzes the hydrolysis of the N-terminal peptide bond of an N-acetylated peptide to generate an N-acetylated amino acid and a peptide with a free N-terminus. It preferentially cleaves off Ac-Ala, Ac-Met and Ac-Ser. Also, involved in the degradation of oxidized and glycated proteins.</text>
</comment>
<dbReference type="AlphaFoldDB" id="A0A7W4INW9"/>
<comment type="caution">
    <text evidence="10">The sequence shown here is derived from an EMBL/GenBank/DDBJ whole genome shotgun (WGS) entry which is preliminary data.</text>
</comment>
<dbReference type="EMBL" id="JABEQN010000030">
    <property type="protein sequence ID" value="MBB2195474.1"/>
    <property type="molecule type" value="Genomic_DNA"/>
</dbReference>
<dbReference type="Pfam" id="PF07676">
    <property type="entry name" value="PD40"/>
    <property type="match status" value="3"/>
</dbReference>
<feature type="domain" description="Peptidase S9 prolyl oligopeptidase catalytic" evidence="9">
    <location>
        <begin position="508"/>
        <end position="702"/>
    </location>
</feature>
<evidence type="ECO:0000313" key="12">
    <source>
        <dbReference type="Proteomes" id="UP000540490"/>
    </source>
</evidence>
<dbReference type="InterPro" id="IPR029058">
    <property type="entry name" value="AB_hydrolase_fold"/>
</dbReference>
<dbReference type="Proteomes" id="UP000540490">
    <property type="component" value="Unassembled WGS sequence"/>
</dbReference>
<organism evidence="10 13">
    <name type="scientific">Gluconacetobacter dulcium</name>
    <dbReference type="NCBI Taxonomy" id="2729096"/>
    <lineage>
        <taxon>Bacteria</taxon>
        <taxon>Pseudomonadati</taxon>
        <taxon>Pseudomonadota</taxon>
        <taxon>Alphaproteobacteria</taxon>
        <taxon>Acetobacterales</taxon>
        <taxon>Acetobacteraceae</taxon>
        <taxon>Gluconacetobacter</taxon>
    </lineage>
</organism>
<protein>
    <recommendedName>
        <fullName evidence="5">Acyl-peptide hydrolase</fullName>
    </recommendedName>
    <alternativeName>
        <fullName evidence="4">Acylaminoacyl-peptidase</fullName>
    </alternativeName>
</protein>
<dbReference type="InterPro" id="IPR002471">
    <property type="entry name" value="Pept_S9_AS"/>
</dbReference>
<keyword evidence="1" id="KW-0378">Hydrolase</keyword>
<keyword evidence="8" id="KW-0732">Signal</keyword>
<evidence type="ECO:0000256" key="6">
    <source>
        <dbReference type="ARBA" id="ARBA00045885"/>
    </source>
</evidence>
<evidence type="ECO:0000313" key="13">
    <source>
        <dbReference type="Proteomes" id="UP000561077"/>
    </source>
</evidence>
<evidence type="ECO:0000256" key="3">
    <source>
        <dbReference type="ARBA" id="ARBA00022990"/>
    </source>
</evidence>
<dbReference type="InterPro" id="IPR011042">
    <property type="entry name" value="6-blade_b-propeller_TolB-like"/>
</dbReference>
<dbReference type="SUPFAM" id="SSF82171">
    <property type="entry name" value="DPP6 N-terminal domain-like"/>
    <property type="match status" value="1"/>
</dbReference>
<keyword evidence="3" id="KW-0007">Acetylation</keyword>
<dbReference type="SUPFAM" id="SSF53474">
    <property type="entry name" value="alpha/beta-Hydrolases"/>
    <property type="match status" value="1"/>
</dbReference>
<keyword evidence="2" id="KW-0720">Serine protease</keyword>
<dbReference type="PROSITE" id="PS00708">
    <property type="entry name" value="PRO_ENDOPEP_SER"/>
    <property type="match status" value="1"/>
</dbReference>
<dbReference type="InterPro" id="IPR011659">
    <property type="entry name" value="WD40"/>
</dbReference>
<dbReference type="PANTHER" id="PTHR42776:SF27">
    <property type="entry name" value="DIPEPTIDYL PEPTIDASE FAMILY MEMBER 6"/>
    <property type="match status" value="1"/>
</dbReference>
<dbReference type="Pfam" id="PF00326">
    <property type="entry name" value="Peptidase_S9"/>
    <property type="match status" value="1"/>
</dbReference>
<feature type="compositionally biased region" description="Basic and acidic residues" evidence="7">
    <location>
        <begin position="602"/>
        <end position="623"/>
    </location>
</feature>
<dbReference type="Gene3D" id="3.40.50.1820">
    <property type="entry name" value="alpha/beta hydrolase"/>
    <property type="match status" value="1"/>
</dbReference>
<feature type="chain" id="PRO_5031430107" description="Acyl-peptide hydrolase" evidence="8">
    <location>
        <begin position="41"/>
        <end position="707"/>
    </location>
</feature>
<feature type="signal peptide" evidence="8">
    <location>
        <begin position="1"/>
        <end position="40"/>
    </location>
</feature>
<keyword evidence="12" id="KW-1185">Reference proteome</keyword>
<evidence type="ECO:0000256" key="1">
    <source>
        <dbReference type="ARBA" id="ARBA00022801"/>
    </source>
</evidence>
<evidence type="ECO:0000313" key="10">
    <source>
        <dbReference type="EMBL" id="MBB2166360.1"/>
    </source>
</evidence>
<proteinExistence type="predicted"/>
<dbReference type="Proteomes" id="UP000561077">
    <property type="component" value="Unassembled WGS sequence"/>
</dbReference>
<gene>
    <name evidence="11" type="ORF">HLH25_17940</name>
    <name evidence="10" type="ORF">HLH26_17870</name>
</gene>
<evidence type="ECO:0000256" key="8">
    <source>
        <dbReference type="SAM" id="SignalP"/>
    </source>
</evidence>
<evidence type="ECO:0000256" key="7">
    <source>
        <dbReference type="SAM" id="MobiDB-lite"/>
    </source>
</evidence>
<evidence type="ECO:0000256" key="2">
    <source>
        <dbReference type="ARBA" id="ARBA00022825"/>
    </source>
</evidence>
<sequence length="707" mass="75563">MSRRNCSPPSPTQESKPMTVRSSLLAASALLAATILPAHAAPATDATRLAALLAMPYANGLTGAADAPRLAWVERRNGIRNILVSDGGATPHRVTAYTQDDGTDLWGLTLSPDGRMLAFVEGGDPEYPDDAPPNAGNAPMPGKQTVRVVLPDGRIVTAGEGHAPTFSPDGRQLAFAHGGTLLVGRAGGVPRAVLTTPGAITALHWSPDGTRLAIEIDRGSHALIALWQDKPGNEAPVFLPAALAQDQMPAFSPDGRSIAFVRVRTPLLTAERGKGHFWSIQTYDIATGTERTLWTAPEGAGSRFWAPEGMGLTWTGDGRLLFPWEGSGWLRLCALPVAASPPTPHCLTPDGAEIATYRLSADRTHLLYTANSGDLDHWRAWSQPLDDTPATPLTAEDEQVTTLTTAGQAIAVMATGIAQPAHPVVLQNGGRRVPVTATVPDGFTFTAPQIVHIHGADGYDIHGQLFLPPATTPGPHPALIFVHGGPERQMLPAFNAMGYYSNAYIMNQLLAARGYVVLSVNYRSGTGYGLAFRDAPGIGRAGASEYGDVHAAGLYLRARPDVAPARIGIWGGSWGGYLTALALARDSALFAAGADFHGVHDLTEPDHPGLSPEEKQQARDTEWRSSPAADIAHWQAPVLLIHGDDDHNVEFEQSTLLARMLTARNIPFEDHIFPGERHAFLRTQDWLAAYLWTLHFLDAHLQAGQKQ</sequence>
<reference evidence="12 13" key="1">
    <citation type="submission" date="2020-04" db="EMBL/GenBank/DDBJ databases">
        <title>Description of novel Gluconacetobacter.</title>
        <authorList>
            <person name="Sombolestani A."/>
        </authorList>
    </citation>
    <scope>NUCLEOTIDE SEQUENCE [LARGE SCALE GENOMIC DNA]</scope>
    <source>
        <strain evidence="11 12">LMG 1728</strain>
        <strain evidence="10 13">LMG 1731</strain>
    </source>
</reference>
<dbReference type="GO" id="GO:0006508">
    <property type="term" value="P:proteolysis"/>
    <property type="evidence" value="ECO:0007669"/>
    <property type="project" value="InterPro"/>
</dbReference>
<dbReference type="Gene3D" id="2.120.10.30">
    <property type="entry name" value="TolB, C-terminal domain"/>
    <property type="match status" value="2"/>
</dbReference>
<dbReference type="InterPro" id="IPR001375">
    <property type="entry name" value="Peptidase_S9_cat"/>
</dbReference>
<keyword evidence="2" id="KW-0645">Protease</keyword>
<name>A0A7W4INW9_9PROT</name>
<dbReference type="GO" id="GO:0004252">
    <property type="term" value="F:serine-type endopeptidase activity"/>
    <property type="evidence" value="ECO:0007669"/>
    <property type="project" value="InterPro"/>
</dbReference>
<evidence type="ECO:0000259" key="9">
    <source>
        <dbReference type="Pfam" id="PF00326"/>
    </source>
</evidence>
<dbReference type="PANTHER" id="PTHR42776">
    <property type="entry name" value="SERINE PEPTIDASE S9 FAMILY MEMBER"/>
    <property type="match status" value="1"/>
</dbReference>
<evidence type="ECO:0000256" key="5">
    <source>
        <dbReference type="ARBA" id="ARBA00032596"/>
    </source>
</evidence>
<accession>A0A7W4INW9</accession>